<accession>A0A1S8A6Q9</accession>
<sequence>MPFTLIKVTKLYAEHFAELQGDANEAAIKYCPSWIPAFKEGDAIYDNACGLEAVTETIMATNPTGIRIYATNISPQFI</sequence>
<evidence type="ECO:0000313" key="1">
    <source>
        <dbReference type="EMBL" id="GAW25777.1"/>
    </source>
</evidence>
<dbReference type="OrthoDB" id="2013972at2759"/>
<protein>
    <submittedName>
        <fullName evidence="1">Putative gdsl esterase lipase protein</fullName>
    </submittedName>
</protein>
<keyword evidence="2" id="KW-1185">Reference proteome</keyword>
<name>A0A1S8A6Q9_ROSNE</name>
<evidence type="ECO:0000313" key="2">
    <source>
        <dbReference type="Proteomes" id="UP000054516"/>
    </source>
</evidence>
<dbReference type="STRING" id="77044.A0A1S8A6Q9"/>
<reference evidence="1" key="1">
    <citation type="submission" date="2016-03" db="EMBL/GenBank/DDBJ databases">
        <title>Draft genome sequence of Rosellinia necatrix.</title>
        <authorList>
            <person name="Kanematsu S."/>
        </authorList>
    </citation>
    <scope>NUCLEOTIDE SEQUENCE [LARGE SCALE GENOMIC DNA]</scope>
    <source>
        <strain evidence="1">W97</strain>
    </source>
</reference>
<organism evidence="1">
    <name type="scientific">Rosellinia necatrix</name>
    <name type="common">White root-rot fungus</name>
    <dbReference type="NCBI Taxonomy" id="77044"/>
    <lineage>
        <taxon>Eukaryota</taxon>
        <taxon>Fungi</taxon>
        <taxon>Dikarya</taxon>
        <taxon>Ascomycota</taxon>
        <taxon>Pezizomycotina</taxon>
        <taxon>Sordariomycetes</taxon>
        <taxon>Xylariomycetidae</taxon>
        <taxon>Xylariales</taxon>
        <taxon>Xylariaceae</taxon>
        <taxon>Rosellinia</taxon>
    </lineage>
</organism>
<dbReference type="AlphaFoldDB" id="A0A1S8A6Q9"/>
<dbReference type="Proteomes" id="UP000054516">
    <property type="component" value="Unassembled WGS sequence"/>
</dbReference>
<gene>
    <name evidence="1" type="ORF">SAMD00023353_1300200</name>
</gene>
<dbReference type="EMBL" id="DF977458">
    <property type="protein sequence ID" value="GAW25777.1"/>
    <property type="molecule type" value="Genomic_DNA"/>
</dbReference>
<proteinExistence type="predicted"/>